<accession>A0A1C0TTW1</accession>
<dbReference type="AlphaFoldDB" id="A0A1C0TTW1"/>
<proteinExistence type="predicted"/>
<evidence type="ECO:0008006" key="4">
    <source>
        <dbReference type="Google" id="ProtNLM"/>
    </source>
</evidence>
<evidence type="ECO:0000256" key="1">
    <source>
        <dbReference type="SAM" id="SignalP"/>
    </source>
</evidence>
<dbReference type="Pfam" id="PF07285">
    <property type="entry name" value="DUF1444"/>
    <property type="match status" value="1"/>
</dbReference>
<evidence type="ECO:0000313" key="2">
    <source>
        <dbReference type="EMBL" id="OCQ22753.1"/>
    </source>
</evidence>
<dbReference type="Proteomes" id="UP000093366">
    <property type="component" value="Unassembled WGS sequence"/>
</dbReference>
<name>A0A1C0TTW1_9GAMM</name>
<keyword evidence="1" id="KW-0732">Signal</keyword>
<dbReference type="InterPro" id="IPR010838">
    <property type="entry name" value="DUF1444"/>
</dbReference>
<feature type="signal peptide" evidence="1">
    <location>
        <begin position="1"/>
        <end position="23"/>
    </location>
</feature>
<sequence length="303" mass="34066">MKKALLFSFAIGLGLSSSFYAIASPSSQSLLSEQAFTKAYMKEAEKHFNGAKFKVTGELSVEITYSEGVTLSTNLSNAYLRYSKEQDNLKDIFADQINSSKSIDLLTDESKLQISQLRPVIKPASYIDNIMAQINQSSDKEIPFPFYYEQINDELVLLLALDTPTSIQYVSKDKLEEFKLPVAQLKEIAKSNLDSYLAQLGAKLEKIKQKDGNSNIHMFVADEVYDASAIFSDYFKKQINATFKGPVGIVFPNRSNVLVVPLDDEASLYKIAMLAYSEYPNLSYNLSPFAYEYNNGVLKRIQF</sequence>
<gene>
    <name evidence="2" type="ORF">A7985_01995</name>
</gene>
<evidence type="ECO:0000313" key="3">
    <source>
        <dbReference type="Proteomes" id="UP000093366"/>
    </source>
</evidence>
<dbReference type="RefSeq" id="WP_065788758.1">
    <property type="nucleotide sequence ID" value="NZ_MAUJ01000001.1"/>
</dbReference>
<comment type="caution">
    <text evidence="2">The sequence shown here is derived from an EMBL/GenBank/DDBJ whole genome shotgun (WGS) entry which is preliminary data.</text>
</comment>
<dbReference type="EMBL" id="MAUJ01000001">
    <property type="protein sequence ID" value="OCQ22753.1"/>
    <property type="molecule type" value="Genomic_DNA"/>
</dbReference>
<protein>
    <recommendedName>
        <fullName evidence="4">DUF1444 family protein</fullName>
    </recommendedName>
</protein>
<dbReference type="OrthoDB" id="6304170at2"/>
<feature type="chain" id="PRO_5008646400" description="DUF1444 family protein" evidence="1">
    <location>
        <begin position="24"/>
        <end position="303"/>
    </location>
</feature>
<reference evidence="3" key="1">
    <citation type="submission" date="2016-07" db="EMBL/GenBank/DDBJ databases">
        <authorList>
            <person name="Florea S."/>
            <person name="Webb J.S."/>
            <person name="Jaromczyk J."/>
            <person name="Schardl C.L."/>
        </authorList>
    </citation>
    <scope>NUCLEOTIDE SEQUENCE [LARGE SCALE GENOMIC DNA]</scope>
    <source>
        <strain evidence="3">IPB1</strain>
    </source>
</reference>
<organism evidence="2 3">
    <name type="scientific">Pseudoalteromonas luteoviolacea</name>
    <dbReference type="NCBI Taxonomy" id="43657"/>
    <lineage>
        <taxon>Bacteria</taxon>
        <taxon>Pseudomonadati</taxon>
        <taxon>Pseudomonadota</taxon>
        <taxon>Gammaproteobacteria</taxon>
        <taxon>Alteromonadales</taxon>
        <taxon>Pseudoalteromonadaceae</taxon>
        <taxon>Pseudoalteromonas</taxon>
    </lineage>
</organism>